<protein>
    <submittedName>
        <fullName evidence="2">Tail fiber protein</fullName>
    </submittedName>
</protein>
<keyword evidence="3" id="KW-1185">Reference proteome</keyword>
<feature type="region of interest" description="Disordered" evidence="1">
    <location>
        <begin position="21"/>
        <end position="45"/>
    </location>
</feature>
<proteinExistence type="predicted"/>
<dbReference type="EMBL" id="MN966732">
    <property type="protein sequence ID" value="QIN96465.1"/>
    <property type="molecule type" value="Genomic_DNA"/>
</dbReference>
<accession>A0A6G8R4Z2</accession>
<gene>
    <name evidence="2" type="ORF">CHESTER_38</name>
</gene>
<dbReference type="Proteomes" id="UP000501678">
    <property type="component" value="Segment"/>
</dbReference>
<evidence type="ECO:0000313" key="2">
    <source>
        <dbReference type="EMBL" id="QIN96465.1"/>
    </source>
</evidence>
<evidence type="ECO:0000256" key="1">
    <source>
        <dbReference type="SAM" id="MobiDB-lite"/>
    </source>
</evidence>
<name>A0A6G8R4Z2_9CAUD</name>
<sequence length="585" mass="62644">MRVENLQAETTITENGARVYSPNNKPSASDIGALPLDGKPATSGVADTSKTLEAVDNRYVKPNTTGTANQKCIKPFFVDNSTFPSSGRPAGTYSDLLVLDTYGDGSGGRINAIAASKGNDAIYHVQGNYNSDSWSPAAKIYTSHNKPTAADVGAHPTSWKPVWNDVQGKPQYALRWPSWNEISGKPGSMPPNSHTHPWSQITGEPVYTQRWPNWNEVSGKPGNLLTQTTADTRYMSKTAKPDANTLDGQDSSFYRKGMLITQKTINVGGNANTYYPVVITGSAYNAWGRYNISRGYGEPAPNSWNSSTHRGGLTFSWEATGDTAWGGNDKNFRVLEFEESYTTMVAGMALSTSGMIVWLRGGNARYHVTGPVGVGQGVTVYLGNYTSSDKKVWVPRTNVNGKGSEIIARQFVRGSGQLYDLGNRVYSASNKPSAGDVGAYTKGEADGRYLGKNGSAASIRSHGRVTALSGSTVPPSGVRLIEAYSNGYPDTYGNVLQVGGSGSGEIFLGWSGTSGGHAPMYIRSKRDVSTSPWSGWARVYTTAQKPTLAELGAQATLSPENRRKITYGTGNPSGGASGDIYIQYK</sequence>
<evidence type="ECO:0000313" key="3">
    <source>
        <dbReference type="Proteomes" id="UP000501678"/>
    </source>
</evidence>
<reference evidence="2 3" key="1">
    <citation type="submission" date="2020-01" db="EMBL/GenBank/DDBJ databases">
        <authorList>
            <person name="Luck C."/>
            <person name="Lieb S."/>
            <person name="Broussard G."/>
        </authorList>
    </citation>
    <scope>NUCLEOTIDE SEQUENCE [LARGE SCALE GENOMIC DNA]</scope>
</reference>
<organism evidence="2 3">
    <name type="scientific">Vibrio phage Chester</name>
    <dbReference type="NCBI Taxonomy" id="2712961"/>
    <lineage>
        <taxon>Viruses</taxon>
        <taxon>Duplodnaviria</taxon>
        <taxon>Heunggongvirae</taxon>
        <taxon>Uroviricota</taxon>
        <taxon>Caudoviricetes</taxon>
        <taxon>Demerecviridae</taxon>
        <taxon>Ermolyevavirinae</taxon>
        <taxon>Thalassavirus</taxon>
        <taxon>Thalassavirus chester</taxon>
    </lineage>
</organism>